<dbReference type="Proteomes" id="UP000091857">
    <property type="component" value="Chromosome 5"/>
</dbReference>
<accession>A0ACB7HPE6</accession>
<protein>
    <submittedName>
        <fullName evidence="1">Uncharacterized protein</fullName>
    </submittedName>
</protein>
<evidence type="ECO:0000313" key="1">
    <source>
        <dbReference type="EMBL" id="KAG8654150.1"/>
    </source>
</evidence>
<reference evidence="2" key="1">
    <citation type="journal article" date="2016" name="Nat. Biotechnol.">
        <title>Sequencing wild and cultivated cassava and related species reveals extensive interspecific hybridization and genetic diversity.</title>
        <authorList>
            <person name="Bredeson J.V."/>
            <person name="Lyons J.B."/>
            <person name="Prochnik S.E."/>
            <person name="Wu G.A."/>
            <person name="Ha C.M."/>
            <person name="Edsinger-Gonzales E."/>
            <person name="Grimwood J."/>
            <person name="Schmutz J."/>
            <person name="Rabbi I.Y."/>
            <person name="Egesi C."/>
            <person name="Nauluvula P."/>
            <person name="Lebot V."/>
            <person name="Ndunguru J."/>
            <person name="Mkamilo G."/>
            <person name="Bart R.S."/>
            <person name="Setter T.L."/>
            <person name="Gleadow R.M."/>
            <person name="Kulakow P."/>
            <person name="Ferguson M.E."/>
            <person name="Rounsley S."/>
            <person name="Rokhsar D.S."/>
        </authorList>
    </citation>
    <scope>NUCLEOTIDE SEQUENCE [LARGE SCALE GENOMIC DNA]</scope>
    <source>
        <strain evidence="2">cv. AM560-2</strain>
    </source>
</reference>
<gene>
    <name evidence="1" type="ORF">MANES_05G105950v8</name>
</gene>
<keyword evidence="2" id="KW-1185">Reference proteome</keyword>
<dbReference type="EMBL" id="CM004391">
    <property type="protein sequence ID" value="KAG8654150.1"/>
    <property type="molecule type" value="Genomic_DNA"/>
</dbReference>
<name>A0ACB7HPE6_MANES</name>
<evidence type="ECO:0000313" key="2">
    <source>
        <dbReference type="Proteomes" id="UP000091857"/>
    </source>
</evidence>
<proteinExistence type="predicted"/>
<organism evidence="1 2">
    <name type="scientific">Manihot esculenta</name>
    <name type="common">Cassava</name>
    <name type="synonym">Jatropha manihot</name>
    <dbReference type="NCBI Taxonomy" id="3983"/>
    <lineage>
        <taxon>Eukaryota</taxon>
        <taxon>Viridiplantae</taxon>
        <taxon>Streptophyta</taxon>
        <taxon>Embryophyta</taxon>
        <taxon>Tracheophyta</taxon>
        <taxon>Spermatophyta</taxon>
        <taxon>Magnoliopsida</taxon>
        <taxon>eudicotyledons</taxon>
        <taxon>Gunneridae</taxon>
        <taxon>Pentapetalae</taxon>
        <taxon>rosids</taxon>
        <taxon>fabids</taxon>
        <taxon>Malpighiales</taxon>
        <taxon>Euphorbiaceae</taxon>
        <taxon>Crotonoideae</taxon>
        <taxon>Manihoteae</taxon>
        <taxon>Manihot</taxon>
    </lineage>
</organism>
<comment type="caution">
    <text evidence="1">The sequence shown here is derived from an EMBL/GenBank/DDBJ whole genome shotgun (WGS) entry which is preliminary data.</text>
</comment>
<sequence>MFFVLFVVALFCMQMMFFTCHSFGACWERGLILTLVGSFFQKLPPSLRLRTLDDGLCLLDRERVYFFFLMTRSPGSLYQFFCIMGERFFRFHDS</sequence>